<comment type="caution">
    <text evidence="1">The sequence shown here is derived from an EMBL/GenBank/DDBJ whole genome shotgun (WGS) entry which is preliminary data.</text>
</comment>
<dbReference type="AlphaFoldDB" id="A0ABD0LL21"/>
<gene>
    <name evidence="1" type="ORF">BaRGS_00008685</name>
</gene>
<proteinExistence type="predicted"/>
<keyword evidence="2" id="KW-1185">Reference proteome</keyword>
<protein>
    <submittedName>
        <fullName evidence="1">Uncharacterized protein</fullName>
    </submittedName>
</protein>
<accession>A0ABD0LL21</accession>
<reference evidence="1 2" key="1">
    <citation type="journal article" date="2023" name="Sci. Data">
        <title>Genome assembly of the Korean intertidal mud-creeper Batillaria attramentaria.</title>
        <authorList>
            <person name="Patra A.K."/>
            <person name="Ho P.T."/>
            <person name="Jun S."/>
            <person name="Lee S.J."/>
            <person name="Kim Y."/>
            <person name="Won Y.J."/>
        </authorList>
    </citation>
    <scope>NUCLEOTIDE SEQUENCE [LARGE SCALE GENOMIC DNA]</scope>
    <source>
        <strain evidence="1">Wonlab-2016</strain>
    </source>
</reference>
<organism evidence="1 2">
    <name type="scientific">Batillaria attramentaria</name>
    <dbReference type="NCBI Taxonomy" id="370345"/>
    <lineage>
        <taxon>Eukaryota</taxon>
        <taxon>Metazoa</taxon>
        <taxon>Spiralia</taxon>
        <taxon>Lophotrochozoa</taxon>
        <taxon>Mollusca</taxon>
        <taxon>Gastropoda</taxon>
        <taxon>Caenogastropoda</taxon>
        <taxon>Sorbeoconcha</taxon>
        <taxon>Cerithioidea</taxon>
        <taxon>Batillariidae</taxon>
        <taxon>Batillaria</taxon>
    </lineage>
</organism>
<feature type="non-terminal residue" evidence="1">
    <location>
        <position position="1"/>
    </location>
</feature>
<dbReference type="EMBL" id="JACVVK020000039">
    <property type="protein sequence ID" value="KAK7500138.1"/>
    <property type="molecule type" value="Genomic_DNA"/>
</dbReference>
<feature type="non-terminal residue" evidence="1">
    <location>
        <position position="57"/>
    </location>
</feature>
<evidence type="ECO:0000313" key="2">
    <source>
        <dbReference type="Proteomes" id="UP001519460"/>
    </source>
</evidence>
<dbReference type="Proteomes" id="UP001519460">
    <property type="component" value="Unassembled WGS sequence"/>
</dbReference>
<evidence type="ECO:0000313" key="1">
    <source>
        <dbReference type="EMBL" id="KAK7500138.1"/>
    </source>
</evidence>
<sequence length="57" mass="6247">LRHVFGGRTDGASFEIPVEHRQLLETPACGNKMVETMPSRATRDACQMSETTVPDTA</sequence>
<name>A0ABD0LL21_9CAEN</name>